<reference evidence="1" key="1">
    <citation type="submission" date="2018-05" db="EMBL/GenBank/DDBJ databases">
        <authorList>
            <person name="Lanie J.A."/>
            <person name="Ng W.-L."/>
            <person name="Kazmierczak K.M."/>
            <person name="Andrzejewski T.M."/>
            <person name="Davidsen T.M."/>
            <person name="Wayne K.J."/>
            <person name="Tettelin H."/>
            <person name="Glass J.I."/>
            <person name="Rusch D."/>
            <person name="Podicherti R."/>
            <person name="Tsui H.-C.T."/>
            <person name="Winkler M.E."/>
        </authorList>
    </citation>
    <scope>NUCLEOTIDE SEQUENCE</scope>
</reference>
<dbReference type="AlphaFoldDB" id="A0A382APG8"/>
<organism evidence="1">
    <name type="scientific">marine metagenome</name>
    <dbReference type="NCBI Taxonomy" id="408172"/>
    <lineage>
        <taxon>unclassified sequences</taxon>
        <taxon>metagenomes</taxon>
        <taxon>ecological metagenomes</taxon>
    </lineage>
</organism>
<sequence>MVFLSNTILRIFQENLHASIVIFGFYTFSDFFG</sequence>
<name>A0A382APG8_9ZZZZ</name>
<dbReference type="EMBL" id="UINC01026190">
    <property type="protein sequence ID" value="SVB03191.1"/>
    <property type="molecule type" value="Genomic_DNA"/>
</dbReference>
<accession>A0A382APG8</accession>
<protein>
    <submittedName>
        <fullName evidence="1">Uncharacterized protein</fullName>
    </submittedName>
</protein>
<gene>
    <name evidence="1" type="ORF">METZ01_LOCUS156045</name>
</gene>
<proteinExistence type="predicted"/>
<feature type="non-terminal residue" evidence="1">
    <location>
        <position position="33"/>
    </location>
</feature>
<evidence type="ECO:0000313" key="1">
    <source>
        <dbReference type="EMBL" id="SVB03191.1"/>
    </source>
</evidence>